<evidence type="ECO:0000256" key="6">
    <source>
        <dbReference type="RuleBase" id="RU363077"/>
    </source>
</evidence>
<proteinExistence type="inferred from homology"/>
<comment type="caution">
    <text evidence="9">The sequence shown here is derived from an EMBL/GenBank/DDBJ whole genome shotgun (WGS) entry which is preliminary data.</text>
</comment>
<feature type="region of interest" description="Disordered" evidence="7">
    <location>
        <begin position="260"/>
        <end position="283"/>
    </location>
</feature>
<comment type="subcellular location">
    <subcellularLocation>
        <location evidence="1 6">Membrane</location>
        <topology evidence="1 6">Multi-pass membrane protein</topology>
    </subcellularLocation>
</comment>
<evidence type="ECO:0000256" key="3">
    <source>
        <dbReference type="ARBA" id="ARBA00022692"/>
    </source>
</evidence>
<organism evidence="9 10">
    <name type="scientific">Zingiber officinale</name>
    <name type="common">Ginger</name>
    <name type="synonym">Amomum zingiber</name>
    <dbReference type="NCBI Taxonomy" id="94328"/>
    <lineage>
        <taxon>Eukaryota</taxon>
        <taxon>Viridiplantae</taxon>
        <taxon>Streptophyta</taxon>
        <taxon>Embryophyta</taxon>
        <taxon>Tracheophyta</taxon>
        <taxon>Spermatophyta</taxon>
        <taxon>Magnoliopsida</taxon>
        <taxon>Liliopsida</taxon>
        <taxon>Zingiberales</taxon>
        <taxon>Zingiberaceae</taxon>
        <taxon>Zingiber</taxon>
    </lineage>
</organism>
<keyword evidence="10" id="KW-1185">Reference proteome</keyword>
<dbReference type="EMBL" id="JACMSC010000003">
    <property type="protein sequence ID" value="KAG6529796.1"/>
    <property type="molecule type" value="Genomic_DNA"/>
</dbReference>
<dbReference type="GO" id="GO:0022857">
    <property type="term" value="F:transmembrane transporter activity"/>
    <property type="evidence" value="ECO:0007669"/>
    <property type="project" value="InterPro"/>
</dbReference>
<dbReference type="InterPro" id="IPR037185">
    <property type="entry name" value="EmrE-like"/>
</dbReference>
<dbReference type="Pfam" id="PF00892">
    <property type="entry name" value="EamA"/>
    <property type="match status" value="1"/>
</dbReference>
<feature type="compositionally biased region" description="Basic and acidic residues" evidence="7">
    <location>
        <begin position="265"/>
        <end position="283"/>
    </location>
</feature>
<dbReference type="GO" id="GO:0016020">
    <property type="term" value="C:membrane"/>
    <property type="evidence" value="ECO:0007669"/>
    <property type="project" value="UniProtKB-SubCell"/>
</dbReference>
<gene>
    <name evidence="9" type="ORF">ZIOFF_012010</name>
</gene>
<evidence type="ECO:0000313" key="9">
    <source>
        <dbReference type="EMBL" id="KAG6529796.1"/>
    </source>
</evidence>
<evidence type="ECO:0000256" key="4">
    <source>
        <dbReference type="ARBA" id="ARBA00022989"/>
    </source>
</evidence>
<feature type="transmembrane region" description="Helical" evidence="6">
    <location>
        <begin position="70"/>
        <end position="89"/>
    </location>
</feature>
<evidence type="ECO:0000256" key="2">
    <source>
        <dbReference type="ARBA" id="ARBA00007635"/>
    </source>
</evidence>
<feature type="transmembrane region" description="Helical" evidence="6">
    <location>
        <begin position="7"/>
        <end position="26"/>
    </location>
</feature>
<name>A0A8J5HNV2_ZINOF</name>
<protein>
    <recommendedName>
        <fullName evidence="6">WAT1-related protein</fullName>
    </recommendedName>
</protein>
<evidence type="ECO:0000256" key="5">
    <source>
        <dbReference type="ARBA" id="ARBA00023136"/>
    </source>
</evidence>
<feature type="domain" description="EamA" evidence="8">
    <location>
        <begin position="9"/>
        <end position="149"/>
    </location>
</feature>
<evidence type="ECO:0000259" key="8">
    <source>
        <dbReference type="Pfam" id="PF00892"/>
    </source>
</evidence>
<dbReference type="SUPFAM" id="SSF103481">
    <property type="entry name" value="Multidrug resistance efflux transporter EmrE"/>
    <property type="match status" value="1"/>
</dbReference>
<dbReference type="InterPro" id="IPR000620">
    <property type="entry name" value="EamA_dom"/>
</dbReference>
<evidence type="ECO:0000256" key="1">
    <source>
        <dbReference type="ARBA" id="ARBA00004141"/>
    </source>
</evidence>
<accession>A0A8J5HNV2</accession>
<keyword evidence="5 6" id="KW-0472">Membrane</keyword>
<sequence length="283" mass="30956">MAASEWTSGLIMVAVDVVFAVMNTLIKEATERGLDRAVLITLRQLVAALFMAPVAFFHDRKTRPKLTLEICVYLFFSALLGASLTQYLFYLGMEYTSAAFACAFLNLTPAFTFLISLPLRLESLDWKTKPGLAKALGVVLCFLGVTVLTFYQGPVLQLSHALLRTCWKNLNGNMTCGFGKHASHNVACSLGLLVASREETENTQRETRKGELLAVREMAEGIGGAARRQLLLVVVVPAAGQSGEEVPGDLHLHRSHILPRVSSGGDRELGHQQREDLRVASRG</sequence>
<feature type="transmembrane region" description="Helical" evidence="6">
    <location>
        <begin position="95"/>
        <end position="119"/>
    </location>
</feature>
<feature type="transmembrane region" description="Helical" evidence="6">
    <location>
        <begin position="38"/>
        <end position="58"/>
    </location>
</feature>
<reference evidence="9 10" key="1">
    <citation type="submission" date="2020-08" db="EMBL/GenBank/DDBJ databases">
        <title>Plant Genome Project.</title>
        <authorList>
            <person name="Zhang R.-G."/>
        </authorList>
    </citation>
    <scope>NUCLEOTIDE SEQUENCE [LARGE SCALE GENOMIC DNA]</scope>
    <source>
        <tissue evidence="9">Rhizome</tissue>
    </source>
</reference>
<comment type="similarity">
    <text evidence="2 6">Belongs to the drug/metabolite transporter (DMT) superfamily. Plant drug/metabolite exporter (P-DME) (TC 2.A.7.4) family.</text>
</comment>
<keyword evidence="4 6" id="KW-1133">Transmembrane helix</keyword>
<dbReference type="AlphaFoldDB" id="A0A8J5HNV2"/>
<dbReference type="Proteomes" id="UP000734854">
    <property type="component" value="Unassembled WGS sequence"/>
</dbReference>
<dbReference type="InterPro" id="IPR030184">
    <property type="entry name" value="WAT1-related"/>
</dbReference>
<keyword evidence="3 6" id="KW-0812">Transmembrane</keyword>
<dbReference type="PANTHER" id="PTHR31218">
    <property type="entry name" value="WAT1-RELATED PROTEIN"/>
    <property type="match status" value="1"/>
</dbReference>
<evidence type="ECO:0000313" key="10">
    <source>
        <dbReference type="Proteomes" id="UP000734854"/>
    </source>
</evidence>
<feature type="transmembrane region" description="Helical" evidence="6">
    <location>
        <begin position="131"/>
        <end position="151"/>
    </location>
</feature>
<evidence type="ECO:0000256" key="7">
    <source>
        <dbReference type="SAM" id="MobiDB-lite"/>
    </source>
</evidence>